<name>A0A1N6HRH4_9FLAO</name>
<gene>
    <name evidence="2" type="ORF">SAMN05421769_2776</name>
</gene>
<proteinExistence type="predicted"/>
<dbReference type="InterPro" id="IPR001296">
    <property type="entry name" value="Glyco_trans_1"/>
</dbReference>
<dbReference type="SUPFAM" id="SSF53756">
    <property type="entry name" value="UDP-Glycosyltransferase/glycogen phosphorylase"/>
    <property type="match status" value="1"/>
</dbReference>
<organism evidence="2 3">
    <name type="scientific">Chryseobacterium scophthalmum</name>
    <dbReference type="NCBI Taxonomy" id="59733"/>
    <lineage>
        <taxon>Bacteria</taxon>
        <taxon>Pseudomonadati</taxon>
        <taxon>Bacteroidota</taxon>
        <taxon>Flavobacteriia</taxon>
        <taxon>Flavobacteriales</taxon>
        <taxon>Weeksellaceae</taxon>
        <taxon>Chryseobacterium group</taxon>
        <taxon>Chryseobacterium</taxon>
    </lineage>
</organism>
<dbReference type="PANTHER" id="PTHR12526">
    <property type="entry name" value="GLYCOSYLTRANSFERASE"/>
    <property type="match status" value="1"/>
</dbReference>
<feature type="domain" description="Glycosyl transferase family 1" evidence="1">
    <location>
        <begin position="174"/>
        <end position="346"/>
    </location>
</feature>
<dbReference type="GO" id="GO:0016757">
    <property type="term" value="F:glycosyltransferase activity"/>
    <property type="evidence" value="ECO:0007669"/>
    <property type="project" value="InterPro"/>
</dbReference>
<sequence length="371" mass="41753">MKKPKILIVTPGLNKPMGPFVKNYIDKLPFEKVVLFGGFVPYFYLNTSLKRQKIVRYLFTALSLMNQKRLEILIKKRFKKILLKERVDCVVADYLNTGAAVKSICEELNIPIVANVLGYEINKKDVVDGNTKNYENLANYNSYVIPVAKNMIPKLKNFGFEDEQIIYSPIGAKEDFFKINPAYDAYQFLAIGRFTATKAPQISIKAFAKVLQKFPQAKLVFAGDGELFEECKTLIEELQIGDRVELVGWINQEEQLELFRKSSVFIQHSVTAANGDAEGTPVVIIEASAAGLPIVSTKHSGIIDTVIDGKTGFLVDEHDLDSMAEKMIFLLENQNIMREFGDSGKEFIHQNFSLNKHLDTVTQTILKAVAP</sequence>
<protein>
    <submittedName>
        <fullName evidence="2">Glycosyltransferase involved in cell wall bisynthesis</fullName>
    </submittedName>
</protein>
<dbReference type="AlphaFoldDB" id="A0A1N6HRH4"/>
<dbReference type="Gene3D" id="3.40.50.2000">
    <property type="entry name" value="Glycogen Phosphorylase B"/>
    <property type="match status" value="2"/>
</dbReference>
<dbReference type="RefSeq" id="WP_074230882.1">
    <property type="nucleotide sequence ID" value="NZ_FSRQ01000002.1"/>
</dbReference>
<dbReference type="OrthoDB" id="9795068at2"/>
<dbReference type="Pfam" id="PF00534">
    <property type="entry name" value="Glycos_transf_1"/>
    <property type="match status" value="1"/>
</dbReference>
<keyword evidence="2" id="KW-0808">Transferase</keyword>
<dbReference type="Proteomes" id="UP000184782">
    <property type="component" value="Unassembled WGS sequence"/>
</dbReference>
<keyword evidence="3" id="KW-1185">Reference proteome</keyword>
<dbReference type="STRING" id="59733.SAMN05421769_2776"/>
<dbReference type="EMBL" id="FSRQ01000002">
    <property type="protein sequence ID" value="SIO22361.1"/>
    <property type="molecule type" value="Genomic_DNA"/>
</dbReference>
<evidence type="ECO:0000313" key="2">
    <source>
        <dbReference type="EMBL" id="SIO22361.1"/>
    </source>
</evidence>
<accession>A0A1N6HRH4</accession>
<evidence type="ECO:0000259" key="1">
    <source>
        <dbReference type="Pfam" id="PF00534"/>
    </source>
</evidence>
<reference evidence="3" key="1">
    <citation type="submission" date="2016-12" db="EMBL/GenBank/DDBJ databases">
        <authorList>
            <person name="Varghese N."/>
            <person name="Submissions S."/>
        </authorList>
    </citation>
    <scope>NUCLEOTIDE SEQUENCE [LARGE SCALE GENOMIC DNA]</scope>
    <source>
        <strain evidence="3">DSM 16779</strain>
    </source>
</reference>
<evidence type="ECO:0000313" key="3">
    <source>
        <dbReference type="Proteomes" id="UP000184782"/>
    </source>
</evidence>